<dbReference type="Pfam" id="PF12831">
    <property type="entry name" value="FAD_oxidored"/>
    <property type="match status" value="1"/>
</dbReference>
<keyword evidence="7" id="KW-1185">Reference proteome</keyword>
<protein>
    <submittedName>
        <fullName evidence="6">FAD-dependent oxidoreductase</fullName>
    </submittedName>
</protein>
<comment type="caution">
    <text evidence="6">The sequence shown here is derived from an EMBL/GenBank/DDBJ whole genome shotgun (WGS) entry which is preliminary data.</text>
</comment>
<keyword evidence="1" id="KW-0004">4Fe-4S</keyword>
<evidence type="ECO:0000313" key="7">
    <source>
        <dbReference type="Proteomes" id="UP000607645"/>
    </source>
</evidence>
<dbReference type="RefSeq" id="WP_155146865.1">
    <property type="nucleotide sequence ID" value="NZ_JACOPQ010000016.1"/>
</dbReference>
<dbReference type="AlphaFoldDB" id="A0A8J6JNI0"/>
<keyword evidence="3" id="KW-0560">Oxidoreductase</keyword>
<evidence type="ECO:0000256" key="4">
    <source>
        <dbReference type="ARBA" id="ARBA00023004"/>
    </source>
</evidence>
<evidence type="ECO:0000313" key="6">
    <source>
        <dbReference type="EMBL" id="MBC5738537.1"/>
    </source>
</evidence>
<keyword evidence="2" id="KW-0479">Metal-binding</keyword>
<keyword evidence="5" id="KW-0411">Iron-sulfur</keyword>
<sequence>MGTVLYDETYGVIVAGGGVSGCAAALAAARNGASVLVVERDGYLGGTLTGCGVGPMMTFHAGEKQVIRGIMEELVQELVRRGYSTGHVPDTKQYTSTITPFDAEGLKLVLDEKLRSAGVKVLFHTFLGAVETADGEIRSLTLCNKDGLNRVSAKVYIDATGDGDVAAWAGAPMTKGRPEDGAAQPMTMKMKYCGVDTARLKAYVLSHPERFGKLAPHFALFERDIPFDLEGFDEEFRRSKEEGKLSIRRENVLMFGTGRPGEYILNTTRIVGCDATDAWSLSDAELEGRRQCAELDAFLREHVPGFEAAMVEFTGPTVGVRGSRQLVGRHVLTAEDILTRRTFPDTIAHSGYPIDIHNPSGEGTASTFMSEPGTYYSIPYSVMVCDALRNLLVTGRCVSATFEAQAAIRTTPTVGALGQAAGTAAAMAAGGDGDVRTVDIPTLRAALSRQGAWLEEA</sequence>
<evidence type="ECO:0000256" key="5">
    <source>
        <dbReference type="ARBA" id="ARBA00023014"/>
    </source>
</evidence>
<dbReference type="Proteomes" id="UP000607645">
    <property type="component" value="Unassembled WGS sequence"/>
</dbReference>
<gene>
    <name evidence="6" type="ORF">H8S62_16105</name>
</gene>
<name>A0A8J6JNI0_9FIRM</name>
<proteinExistence type="predicted"/>
<accession>A0A8J6JNI0</accession>
<dbReference type="InterPro" id="IPR039650">
    <property type="entry name" value="HdrA-like"/>
</dbReference>
<dbReference type="GO" id="GO:0016491">
    <property type="term" value="F:oxidoreductase activity"/>
    <property type="evidence" value="ECO:0007669"/>
    <property type="project" value="UniProtKB-KW"/>
</dbReference>
<dbReference type="EMBL" id="JACOPQ010000016">
    <property type="protein sequence ID" value="MBC5738537.1"/>
    <property type="molecule type" value="Genomic_DNA"/>
</dbReference>
<evidence type="ECO:0000256" key="1">
    <source>
        <dbReference type="ARBA" id="ARBA00022485"/>
    </source>
</evidence>
<reference evidence="6" key="1">
    <citation type="submission" date="2020-08" db="EMBL/GenBank/DDBJ databases">
        <title>Genome public.</title>
        <authorList>
            <person name="Liu C."/>
            <person name="Sun Q."/>
        </authorList>
    </citation>
    <scope>NUCLEOTIDE SEQUENCE</scope>
    <source>
        <strain evidence="6">NSJ-52</strain>
    </source>
</reference>
<dbReference type="SUPFAM" id="SSF51905">
    <property type="entry name" value="FAD/NAD(P)-binding domain"/>
    <property type="match status" value="1"/>
</dbReference>
<dbReference type="PANTHER" id="PTHR43498">
    <property type="entry name" value="FERREDOXIN:COB-COM HETERODISULFIDE REDUCTASE SUBUNIT A"/>
    <property type="match status" value="1"/>
</dbReference>
<dbReference type="Gene3D" id="3.50.50.60">
    <property type="entry name" value="FAD/NAD(P)-binding domain"/>
    <property type="match status" value="1"/>
</dbReference>
<organism evidence="6 7">
    <name type="scientific">Lawsonibacter faecis</name>
    <dbReference type="NCBI Taxonomy" id="2763052"/>
    <lineage>
        <taxon>Bacteria</taxon>
        <taxon>Bacillati</taxon>
        <taxon>Bacillota</taxon>
        <taxon>Clostridia</taxon>
        <taxon>Eubacteriales</taxon>
        <taxon>Oscillospiraceae</taxon>
        <taxon>Lawsonibacter</taxon>
    </lineage>
</organism>
<dbReference type="PANTHER" id="PTHR43498:SF1">
    <property type="entry name" value="COB--COM HETERODISULFIDE REDUCTASE IRON-SULFUR SUBUNIT A"/>
    <property type="match status" value="1"/>
</dbReference>
<dbReference type="GO" id="GO:0051539">
    <property type="term" value="F:4 iron, 4 sulfur cluster binding"/>
    <property type="evidence" value="ECO:0007669"/>
    <property type="project" value="UniProtKB-KW"/>
</dbReference>
<keyword evidence="4" id="KW-0408">Iron</keyword>
<dbReference type="InterPro" id="IPR036188">
    <property type="entry name" value="FAD/NAD-bd_sf"/>
</dbReference>
<dbReference type="GO" id="GO:0046872">
    <property type="term" value="F:metal ion binding"/>
    <property type="evidence" value="ECO:0007669"/>
    <property type="project" value="UniProtKB-KW"/>
</dbReference>
<evidence type="ECO:0000256" key="3">
    <source>
        <dbReference type="ARBA" id="ARBA00023002"/>
    </source>
</evidence>
<evidence type="ECO:0000256" key="2">
    <source>
        <dbReference type="ARBA" id="ARBA00022723"/>
    </source>
</evidence>